<evidence type="ECO:0000313" key="4">
    <source>
        <dbReference type="Proteomes" id="UP000281553"/>
    </source>
</evidence>
<feature type="transmembrane region" description="Helical" evidence="2">
    <location>
        <begin position="755"/>
        <end position="774"/>
    </location>
</feature>
<keyword evidence="2" id="KW-0472">Membrane</keyword>
<organism evidence="3 4">
    <name type="scientific">Dibothriocephalus latus</name>
    <name type="common">Fish tapeworm</name>
    <name type="synonym">Diphyllobothrium latum</name>
    <dbReference type="NCBI Taxonomy" id="60516"/>
    <lineage>
        <taxon>Eukaryota</taxon>
        <taxon>Metazoa</taxon>
        <taxon>Spiralia</taxon>
        <taxon>Lophotrochozoa</taxon>
        <taxon>Platyhelminthes</taxon>
        <taxon>Cestoda</taxon>
        <taxon>Eucestoda</taxon>
        <taxon>Diphyllobothriidea</taxon>
        <taxon>Diphyllobothriidae</taxon>
        <taxon>Dibothriocephalus</taxon>
    </lineage>
</organism>
<gene>
    <name evidence="3" type="ORF">DILT_LOCUS2298</name>
</gene>
<dbReference type="GO" id="GO:0005085">
    <property type="term" value="F:guanyl-nucleotide exchange factor activity"/>
    <property type="evidence" value="ECO:0007669"/>
    <property type="project" value="InterPro"/>
</dbReference>
<dbReference type="AlphaFoldDB" id="A0A3P6TXH0"/>
<dbReference type="GO" id="GO:0007264">
    <property type="term" value="P:small GTPase-mediated signal transduction"/>
    <property type="evidence" value="ECO:0007669"/>
    <property type="project" value="InterPro"/>
</dbReference>
<dbReference type="OrthoDB" id="47328at2759"/>
<sequence>MIQTVLVSSLPYLNASIGGAIQSLHPENLPNTLSELNNSDYLDVVVSVIKGSSSLADGGGRNTLLNCLMQADIEDITLQIGALMDDLLQALGISLLLSPPADNASISHSPAANLLSLIAFVVFRISSGHPEWMEEETQRNRLLCSYLTGTSGLTDTAGMTDKCLPVELLHLITGLLTDRADFLRHIFPWSAWFFLELLMRTYIQETVQSRALIIGRHAFREDLLVLTAKIAKYVCSRLEETITDSGGATVVWADALTQPDIRRHLSSSLANEISLNRSFAFFLCDAFGCINTVFLYQQISTYLDIMDKRIHHLSTVDKQEDSDLISPKAANELRCLVFLKLEFLQIVSSNRDFVTLSLPVDNHRFSQLKTISDVDFLRSIPPNYSILQFPVYRTVHFLPYLVLSEVYRCLASHDVKIQEQSMGLLWFCIRNLENNPHNVHLFDRSFASGLPDATPLYLPLLEVACDLAPGLLAYWLQGDEMDGNGGHKHEGGTSSTLRQAGSELASEASATDDREQLRPTGFQTLRKQTNAPQAAALGRESSRTRRRLSSSELRDECASSPVGTNASMHFQSILPHFSFYFKREPNTHQDWSLDSIQRLLLLVLWVLHQCRDTILAEWMLRTGMEMIERLNSLLIMALHYFEYKVPIVNIDTQMPSPRLPNLPFLKATFSNQRLLPEFTPAPIKCTKSPGTSMTQTPSSSVRGIILEPPSWQSSHLHKSCVENRKLLAKTVVSIVCNTLELITVIFLVYKFYFDAGIVIIVHLLLFSKLAFDGFCRFRWFSVLAHRFPKFFFDEYHALTFSVCYVLLPFCSSPLPKIRAMVTAVFYQMFRQCYLLHKHLFFLSCEMTLGIQLHLYGDFQILDDIRTWLKNVDDEMEGLQKRKHLTGKGICANDPWSIRSIETVPMVIMVSFYHLLEQRAAPQGRYLQAAFNSLKAYAKSDMAVDIEQRQLEGLQAHQRHIFRSPCTSGLQYVVLTSQFHATGGFYAQLSVSIEIWMEIVACLQHLQRFLTPNSVATATEREHTLNLTDIILRMATASRLVPELRQNWLLRLAEINLLVSGASTIADQVMSANLLEECSVEAAIGLPTVPPCSRFFLRSSMSGLDGDERSWDSQQSLSCLIGQLQELVEKTVDCLMAADQFEIVTLLCHWLMPILASLGHHQRLAKIHELVGATHTAATASALYIQITYVEPYYSQSEARQKATIFGRNYGISKLYVFQH</sequence>
<evidence type="ECO:0000256" key="2">
    <source>
        <dbReference type="SAM" id="Phobius"/>
    </source>
</evidence>
<keyword evidence="2" id="KW-1133">Transmembrane helix</keyword>
<reference evidence="3 4" key="1">
    <citation type="submission" date="2018-11" db="EMBL/GenBank/DDBJ databases">
        <authorList>
            <consortium name="Pathogen Informatics"/>
        </authorList>
    </citation>
    <scope>NUCLEOTIDE SEQUENCE [LARGE SCALE GENOMIC DNA]</scope>
</reference>
<dbReference type="PANTHER" id="PTHR23317">
    <property type="entry name" value="DEDICATOR OF CYTOKINESIS DOCK"/>
    <property type="match status" value="1"/>
</dbReference>
<evidence type="ECO:0000313" key="3">
    <source>
        <dbReference type="EMBL" id="VDK71048.1"/>
    </source>
</evidence>
<feature type="compositionally biased region" description="Polar residues" evidence="1">
    <location>
        <begin position="521"/>
        <end position="532"/>
    </location>
</feature>
<accession>A0A3P6TXH0</accession>
<dbReference type="Gene3D" id="1.25.40.410">
    <property type="match status" value="1"/>
</dbReference>
<keyword evidence="4" id="KW-1185">Reference proteome</keyword>
<dbReference type="PANTHER" id="PTHR23317:SF76">
    <property type="entry name" value="LD20667P"/>
    <property type="match status" value="1"/>
</dbReference>
<feature type="transmembrane region" description="Helical" evidence="2">
    <location>
        <begin position="795"/>
        <end position="814"/>
    </location>
</feature>
<dbReference type="Proteomes" id="UP000281553">
    <property type="component" value="Unassembled WGS sequence"/>
</dbReference>
<evidence type="ECO:0000256" key="1">
    <source>
        <dbReference type="SAM" id="MobiDB-lite"/>
    </source>
</evidence>
<keyword evidence="2" id="KW-0812">Transmembrane</keyword>
<dbReference type="EMBL" id="UYRU01041902">
    <property type="protein sequence ID" value="VDK71048.1"/>
    <property type="molecule type" value="Genomic_DNA"/>
</dbReference>
<feature type="region of interest" description="Disordered" evidence="1">
    <location>
        <begin position="485"/>
        <end position="560"/>
    </location>
</feature>
<proteinExistence type="predicted"/>
<feature type="transmembrane region" description="Helical" evidence="2">
    <location>
        <begin position="726"/>
        <end position="749"/>
    </location>
</feature>
<dbReference type="InterPro" id="IPR026791">
    <property type="entry name" value="DOCK"/>
</dbReference>
<protein>
    <submittedName>
        <fullName evidence="3">Uncharacterized protein</fullName>
    </submittedName>
</protein>
<dbReference type="InterPro" id="IPR043161">
    <property type="entry name" value="DOCK_C_lobe_A"/>
</dbReference>
<name>A0A3P6TXH0_DIBLA</name>